<dbReference type="Pfam" id="PF17674">
    <property type="entry name" value="HHH_9"/>
    <property type="match status" value="1"/>
</dbReference>
<dbReference type="InterPro" id="IPR041692">
    <property type="entry name" value="HHH_9"/>
</dbReference>
<dbReference type="Gene3D" id="1.10.10.650">
    <property type="entry name" value="RuvA domain 2-like"/>
    <property type="match status" value="1"/>
</dbReference>
<dbReference type="FunFam" id="1.10.150.310:FF:000001">
    <property type="entry name" value="RNA-binding transcriptional accessory protein"/>
    <property type="match status" value="1"/>
</dbReference>
<dbReference type="InterPro" id="IPR050437">
    <property type="entry name" value="Ribos_protein_bS1-like"/>
</dbReference>
<dbReference type="PROSITE" id="PS50126">
    <property type="entry name" value="S1"/>
    <property type="match status" value="1"/>
</dbReference>
<evidence type="ECO:0000313" key="4">
    <source>
        <dbReference type="Proteomes" id="UP000586119"/>
    </source>
</evidence>
<dbReference type="AlphaFoldDB" id="A0A7Z0LNT6"/>
<dbReference type="Pfam" id="PF00575">
    <property type="entry name" value="S1"/>
    <property type="match status" value="1"/>
</dbReference>
<dbReference type="InterPro" id="IPR037027">
    <property type="entry name" value="YqgF/RNaseH-like_dom_sf"/>
</dbReference>
<dbReference type="Pfam" id="PF16921">
    <property type="entry name" value="Tex_YqgF"/>
    <property type="match status" value="1"/>
</dbReference>
<dbReference type="CDD" id="cd05685">
    <property type="entry name" value="S1_Tex"/>
    <property type="match status" value="1"/>
</dbReference>
<dbReference type="InterPro" id="IPR023319">
    <property type="entry name" value="Tex-like_HTH_dom_sf"/>
</dbReference>
<dbReference type="GO" id="GO:0005829">
    <property type="term" value="C:cytosol"/>
    <property type="evidence" value="ECO:0007669"/>
    <property type="project" value="TreeGrafter"/>
</dbReference>
<dbReference type="FunFam" id="1.10.10.650:FF:000001">
    <property type="entry name" value="S1 RNA-binding domain 1"/>
    <property type="match status" value="1"/>
</dbReference>
<sequence length="786" mass="85704">MDVNQRILTRLADELSVRPQQVSATVALLDEGATVPFIARYRKEVTGALDDIQLRQLDERLRYLRELEERRAAVLSAIDEQGKLSPELASKIDAADTKQRLEDLYLPYKKKRRTKAQIAREAGLEPLADALLADPTRHPETEAANYLRPAEGETPAIEDAKSALDGAKQVLMERFAEDPELVGQLRQRLWQEGELSSRLLDGKAQEGAKFSDYFEHDEKLAKVPSHRALAMFRGRNEGILSLAIRLPGEDEVDIHPAQVAIAKHVGVRDEGRPADKWLSEVVRWTWRVKLYTALETELLGQLREQAELTAIEVFAANLKDLLLAAPAGQKVTLAMDPGLRTGCKVAVVDATGQFVDQATIYPHAPQKRWDESLAELARLVKKHNVSLIAVGNGTASRETDKLAAELVKAMAPDCQLSKVMVSEAGASVYSASEYASRELPDLDVTVRGAVSIARRLQDPLAELVKIEPKSIGVGQYQHDVSQVQLSKSLEAVIEDCVNAVGVDLNTASSALLARVAGLSSTLADNIVAQRNAKGAFASRKELLDVSRLGPKTFEQCAGFLRIPQAKNPLDASAVHPEAYPLAERIAKQSGRELRSLIGDSATLKALKPDEFADERFGVPTVTDILKELDKPGRDPRPEFKAAEFREGVETLNDLKLGMVLEGTVTNVTHFGAFVDIGVHQDGLVHISALSDRFVEDPRSVVKAGDIVTVKVMSVDIARKRVGMSMRLDDQPDADSAASQRGDGAKNGAKSGDIKPSRGKRKSTKPAQESAPVGTLGAALLKARQDK</sequence>
<dbReference type="SUPFAM" id="SSF53098">
    <property type="entry name" value="Ribonuclease H-like"/>
    <property type="match status" value="1"/>
</dbReference>
<dbReference type="Pfam" id="PF09371">
    <property type="entry name" value="Tex_N"/>
    <property type="match status" value="1"/>
</dbReference>
<dbReference type="SUPFAM" id="SSF50249">
    <property type="entry name" value="Nucleic acid-binding proteins"/>
    <property type="match status" value="1"/>
</dbReference>
<dbReference type="EMBL" id="JACCDF010000019">
    <property type="protein sequence ID" value="NYS62370.1"/>
    <property type="molecule type" value="Genomic_DNA"/>
</dbReference>
<organism evidence="3 4">
    <name type="scientific">Vreelandella salicampi</name>
    <dbReference type="NCBI Taxonomy" id="1449798"/>
    <lineage>
        <taxon>Bacteria</taxon>
        <taxon>Pseudomonadati</taxon>
        <taxon>Pseudomonadota</taxon>
        <taxon>Gammaproteobacteria</taxon>
        <taxon>Oceanospirillales</taxon>
        <taxon>Halomonadaceae</taxon>
        <taxon>Vreelandella</taxon>
    </lineage>
</organism>
<dbReference type="SMART" id="SM00732">
    <property type="entry name" value="YqgFc"/>
    <property type="match status" value="1"/>
</dbReference>
<dbReference type="PANTHER" id="PTHR10724">
    <property type="entry name" value="30S RIBOSOMAL PROTEIN S1"/>
    <property type="match status" value="1"/>
</dbReference>
<protein>
    <submittedName>
        <fullName evidence="3">RNA-binding transcriptional accessory protein</fullName>
    </submittedName>
</protein>
<dbReference type="Proteomes" id="UP000586119">
    <property type="component" value="Unassembled WGS sequence"/>
</dbReference>
<evidence type="ECO:0000256" key="1">
    <source>
        <dbReference type="SAM" id="MobiDB-lite"/>
    </source>
</evidence>
<dbReference type="GO" id="GO:0003729">
    <property type="term" value="F:mRNA binding"/>
    <property type="evidence" value="ECO:0007669"/>
    <property type="project" value="TreeGrafter"/>
</dbReference>
<dbReference type="InterPro" id="IPR055179">
    <property type="entry name" value="Tex-like_central_region"/>
</dbReference>
<dbReference type="FunFam" id="3.30.420.140:FF:000001">
    <property type="entry name" value="RNA-binding transcriptional accessory protein"/>
    <property type="match status" value="1"/>
</dbReference>
<dbReference type="GO" id="GO:0003735">
    <property type="term" value="F:structural constituent of ribosome"/>
    <property type="evidence" value="ECO:0007669"/>
    <property type="project" value="TreeGrafter"/>
</dbReference>
<dbReference type="SUPFAM" id="SSF158832">
    <property type="entry name" value="Tex N-terminal region-like"/>
    <property type="match status" value="1"/>
</dbReference>
<gene>
    <name evidence="3" type="ORF">HZS81_16575</name>
</gene>
<dbReference type="RefSeq" id="WP_179931627.1">
    <property type="nucleotide sequence ID" value="NZ_JACCDF010000019.1"/>
</dbReference>
<dbReference type="InterPro" id="IPR012337">
    <property type="entry name" value="RNaseH-like_sf"/>
</dbReference>
<feature type="domain" description="S1 motif" evidence="2">
    <location>
        <begin position="657"/>
        <end position="726"/>
    </location>
</feature>
<dbReference type="InterPro" id="IPR010994">
    <property type="entry name" value="RuvA_2-like"/>
</dbReference>
<dbReference type="Pfam" id="PF12836">
    <property type="entry name" value="HHH_3"/>
    <property type="match status" value="1"/>
</dbReference>
<accession>A0A7Z0LNT6</accession>
<dbReference type="Gene3D" id="1.10.150.310">
    <property type="entry name" value="Tex RuvX-like domain-like"/>
    <property type="match status" value="1"/>
</dbReference>
<dbReference type="InterPro" id="IPR012340">
    <property type="entry name" value="NA-bd_OB-fold"/>
</dbReference>
<reference evidence="3 4" key="1">
    <citation type="journal article" date="2015" name="Int. J. Syst. Evol. Microbiol.">
        <title>Halomonas salicampi sp. nov., a halotolerant and alkalitolerant bacterium isolated from a saltern soil.</title>
        <authorList>
            <person name="Lee J.C."/>
            <person name="Kim Y.S."/>
            <person name="Yun B.S."/>
            <person name="Whang K.S."/>
        </authorList>
    </citation>
    <scope>NUCLEOTIDE SEQUENCE [LARGE SCALE GENOMIC DNA]</scope>
    <source>
        <strain evidence="3 4">BH103</strain>
    </source>
</reference>
<evidence type="ECO:0000313" key="3">
    <source>
        <dbReference type="EMBL" id="NYS62370.1"/>
    </source>
</evidence>
<dbReference type="SUPFAM" id="SSF47781">
    <property type="entry name" value="RuvA domain 2-like"/>
    <property type="match status" value="2"/>
</dbReference>
<name>A0A7Z0LNT6_9GAMM</name>
<dbReference type="InterPro" id="IPR044146">
    <property type="entry name" value="S1_Tex"/>
</dbReference>
<dbReference type="FunFam" id="2.40.50.140:FF:000051">
    <property type="entry name" value="RNA-binding transcriptional accessory protein"/>
    <property type="match status" value="1"/>
</dbReference>
<dbReference type="InterPro" id="IPR023323">
    <property type="entry name" value="Tex-like_dom_sf"/>
</dbReference>
<dbReference type="InterPro" id="IPR032639">
    <property type="entry name" value="Tex_YqgF"/>
</dbReference>
<dbReference type="InterPro" id="IPR003029">
    <property type="entry name" value="S1_domain"/>
</dbReference>
<keyword evidence="4" id="KW-1185">Reference proteome</keyword>
<dbReference type="GO" id="GO:0006139">
    <property type="term" value="P:nucleobase-containing compound metabolic process"/>
    <property type="evidence" value="ECO:0007669"/>
    <property type="project" value="InterPro"/>
</dbReference>
<evidence type="ECO:0000259" key="2">
    <source>
        <dbReference type="PROSITE" id="PS50126"/>
    </source>
</evidence>
<dbReference type="GO" id="GO:0006412">
    <property type="term" value="P:translation"/>
    <property type="evidence" value="ECO:0007669"/>
    <property type="project" value="TreeGrafter"/>
</dbReference>
<dbReference type="Gene3D" id="3.30.420.140">
    <property type="entry name" value="YqgF/RNase H-like domain"/>
    <property type="match status" value="1"/>
</dbReference>
<dbReference type="Gene3D" id="1.10.3500.10">
    <property type="entry name" value="Tex N-terminal region-like"/>
    <property type="match status" value="1"/>
</dbReference>
<proteinExistence type="predicted"/>
<dbReference type="InterPro" id="IPR006641">
    <property type="entry name" value="YqgF/RNaseH-like_dom"/>
</dbReference>
<dbReference type="SMART" id="SM00316">
    <property type="entry name" value="S1"/>
    <property type="match status" value="1"/>
</dbReference>
<feature type="region of interest" description="Disordered" evidence="1">
    <location>
        <begin position="725"/>
        <end position="786"/>
    </location>
</feature>
<dbReference type="Pfam" id="PF22706">
    <property type="entry name" value="Tex_central_region"/>
    <property type="match status" value="1"/>
</dbReference>
<comment type="caution">
    <text evidence="3">The sequence shown here is derived from an EMBL/GenBank/DDBJ whole genome shotgun (WGS) entry which is preliminary data.</text>
</comment>
<dbReference type="InterPro" id="IPR018974">
    <property type="entry name" value="Tex-like_N"/>
</dbReference>
<dbReference type="PANTHER" id="PTHR10724:SF10">
    <property type="entry name" value="S1 RNA-BINDING DOMAIN-CONTAINING PROTEIN 1"/>
    <property type="match status" value="1"/>
</dbReference>
<dbReference type="Gene3D" id="2.40.50.140">
    <property type="entry name" value="Nucleic acid-binding proteins"/>
    <property type="match status" value="1"/>
</dbReference>